<feature type="region of interest" description="Disordered" evidence="3">
    <location>
        <begin position="173"/>
        <end position="243"/>
    </location>
</feature>
<dbReference type="InterPro" id="IPR051229">
    <property type="entry name" value="ALYREF_mRNA_export"/>
</dbReference>
<evidence type="ECO:0000256" key="1">
    <source>
        <dbReference type="ARBA" id="ARBA00022884"/>
    </source>
</evidence>
<dbReference type="EMBL" id="JAEPQZ010000002">
    <property type="protein sequence ID" value="KAG2184504.1"/>
    <property type="molecule type" value="Genomic_DNA"/>
</dbReference>
<feature type="compositionally biased region" description="Basic and acidic residues" evidence="3">
    <location>
        <begin position="56"/>
        <end position="69"/>
    </location>
</feature>
<dbReference type="InterPro" id="IPR000504">
    <property type="entry name" value="RRM_dom"/>
</dbReference>
<protein>
    <recommendedName>
        <fullName evidence="4">RRM domain-containing protein</fullName>
    </recommendedName>
</protein>
<feature type="non-terminal residue" evidence="5">
    <location>
        <position position="1"/>
    </location>
</feature>
<dbReference type="PANTHER" id="PTHR19965">
    <property type="entry name" value="RNA AND EXPORT FACTOR BINDING PROTEIN"/>
    <property type="match status" value="1"/>
</dbReference>
<dbReference type="InterPro" id="IPR035979">
    <property type="entry name" value="RBD_domain_sf"/>
</dbReference>
<accession>A0A8H7Q3R6</accession>
<feature type="domain" description="RRM" evidence="4">
    <location>
        <begin position="99"/>
        <end position="175"/>
    </location>
</feature>
<dbReference type="OrthoDB" id="346839at2759"/>
<proteinExistence type="predicted"/>
<dbReference type="Pfam" id="PF00076">
    <property type="entry name" value="RRM_1"/>
    <property type="match status" value="1"/>
</dbReference>
<sequence length="243" mass="25969">MDAINNSLDDVIKQGRQDKKQKSQNTKRSQGINKRPGPIRSSSSGRGSFRKSPIQGRRDTASPWKHDLYEDANGGRGSRSIVGAASSIASRLGGGAGSNSIKVENLHYEVTEADVNELFQMVGPCKARIQFDRSGRSSGAATVKFDKPADAQTAVKKYDNVELDGRPMKITIETKSEGILGRIGKPSNSNTNSRGASSNSRGASSNPRGARKPARGGRGGGGQGRRNRSENDLDKEMSDYMGG</sequence>
<keyword evidence="1 2" id="KW-0694">RNA-binding</keyword>
<dbReference type="GO" id="GO:0006406">
    <property type="term" value="P:mRNA export from nucleus"/>
    <property type="evidence" value="ECO:0007669"/>
    <property type="project" value="TreeGrafter"/>
</dbReference>
<evidence type="ECO:0000313" key="6">
    <source>
        <dbReference type="Proteomes" id="UP000654370"/>
    </source>
</evidence>
<dbReference type="Gene3D" id="3.30.70.330">
    <property type="match status" value="1"/>
</dbReference>
<feature type="compositionally biased region" description="Low complexity" evidence="3">
    <location>
        <begin position="187"/>
        <end position="208"/>
    </location>
</feature>
<name>A0A8H7Q3R6_MORIS</name>
<dbReference type="Proteomes" id="UP000654370">
    <property type="component" value="Unassembled WGS sequence"/>
</dbReference>
<dbReference type="PANTHER" id="PTHR19965:SF35">
    <property type="entry name" value="RNA ANNEALING PROTEIN YRA1"/>
    <property type="match status" value="1"/>
</dbReference>
<evidence type="ECO:0000256" key="3">
    <source>
        <dbReference type="SAM" id="MobiDB-lite"/>
    </source>
</evidence>
<feature type="compositionally biased region" description="Basic and acidic residues" evidence="3">
    <location>
        <begin position="227"/>
        <end position="243"/>
    </location>
</feature>
<feature type="region of interest" description="Disordered" evidence="3">
    <location>
        <begin position="1"/>
        <end position="80"/>
    </location>
</feature>
<dbReference type="PROSITE" id="PS50102">
    <property type="entry name" value="RRM"/>
    <property type="match status" value="1"/>
</dbReference>
<dbReference type="CDD" id="cd12418">
    <property type="entry name" value="RRM_Aly_REF_like"/>
    <property type="match status" value="1"/>
</dbReference>
<evidence type="ECO:0000313" key="5">
    <source>
        <dbReference type="EMBL" id="KAG2184504.1"/>
    </source>
</evidence>
<comment type="caution">
    <text evidence="5">The sequence shown here is derived from an EMBL/GenBank/DDBJ whole genome shotgun (WGS) entry which is preliminary data.</text>
</comment>
<dbReference type="SMART" id="SM00360">
    <property type="entry name" value="RRM"/>
    <property type="match status" value="1"/>
</dbReference>
<gene>
    <name evidence="5" type="ORF">INT43_000413</name>
</gene>
<evidence type="ECO:0000256" key="2">
    <source>
        <dbReference type="PROSITE-ProRule" id="PRU00176"/>
    </source>
</evidence>
<dbReference type="InterPro" id="IPR025715">
    <property type="entry name" value="FoP_C"/>
</dbReference>
<reference evidence="5" key="1">
    <citation type="submission" date="2020-12" db="EMBL/GenBank/DDBJ databases">
        <title>Metabolic potential, ecology and presence of endohyphal bacteria is reflected in genomic diversity of Mucoromycotina.</title>
        <authorList>
            <person name="Muszewska A."/>
            <person name="Okrasinska A."/>
            <person name="Steczkiewicz K."/>
            <person name="Drgas O."/>
            <person name="Orlowska M."/>
            <person name="Perlinska-Lenart U."/>
            <person name="Aleksandrzak-Piekarczyk T."/>
            <person name="Szatraj K."/>
            <person name="Zielenkiewicz U."/>
            <person name="Pilsyk S."/>
            <person name="Malc E."/>
            <person name="Mieczkowski P."/>
            <person name="Kruszewska J.S."/>
            <person name="Biernat P."/>
            <person name="Pawlowska J."/>
        </authorList>
    </citation>
    <scope>NUCLEOTIDE SEQUENCE</scope>
    <source>
        <strain evidence="5">WA0000067209</strain>
    </source>
</reference>
<dbReference type="InterPro" id="IPR012677">
    <property type="entry name" value="Nucleotide-bd_a/b_plait_sf"/>
</dbReference>
<feature type="compositionally biased region" description="Basic and acidic residues" evidence="3">
    <location>
        <begin position="10"/>
        <end position="21"/>
    </location>
</feature>
<dbReference type="SUPFAM" id="SSF54928">
    <property type="entry name" value="RNA-binding domain, RBD"/>
    <property type="match status" value="1"/>
</dbReference>
<dbReference type="GO" id="GO:0005634">
    <property type="term" value="C:nucleus"/>
    <property type="evidence" value="ECO:0007669"/>
    <property type="project" value="TreeGrafter"/>
</dbReference>
<dbReference type="AlphaFoldDB" id="A0A8H7Q3R6"/>
<feature type="compositionally biased region" description="Low complexity" evidence="3">
    <location>
        <begin position="35"/>
        <end position="53"/>
    </location>
</feature>
<organism evidence="5 6">
    <name type="scientific">Mortierella isabellina</name>
    <name type="common">Filamentous fungus</name>
    <name type="synonym">Umbelopsis isabellina</name>
    <dbReference type="NCBI Taxonomy" id="91625"/>
    <lineage>
        <taxon>Eukaryota</taxon>
        <taxon>Fungi</taxon>
        <taxon>Fungi incertae sedis</taxon>
        <taxon>Mucoromycota</taxon>
        <taxon>Mucoromycotina</taxon>
        <taxon>Umbelopsidomycetes</taxon>
        <taxon>Umbelopsidales</taxon>
        <taxon>Umbelopsidaceae</taxon>
        <taxon>Umbelopsis</taxon>
    </lineage>
</organism>
<dbReference type="SMART" id="SM01218">
    <property type="entry name" value="FoP_duplication"/>
    <property type="match status" value="1"/>
</dbReference>
<feature type="compositionally biased region" description="Polar residues" evidence="3">
    <location>
        <begin position="23"/>
        <end position="32"/>
    </location>
</feature>
<dbReference type="GO" id="GO:0003729">
    <property type="term" value="F:mRNA binding"/>
    <property type="evidence" value="ECO:0007669"/>
    <property type="project" value="TreeGrafter"/>
</dbReference>
<evidence type="ECO:0000259" key="4">
    <source>
        <dbReference type="PROSITE" id="PS50102"/>
    </source>
</evidence>
<keyword evidence="6" id="KW-1185">Reference proteome</keyword>